<feature type="compositionally biased region" description="Gly residues" evidence="1">
    <location>
        <begin position="85"/>
        <end position="95"/>
    </location>
</feature>
<gene>
    <name evidence="2" type="ORF">METZ01_LOCUS48698</name>
</gene>
<reference evidence="2" key="1">
    <citation type="submission" date="2018-05" db="EMBL/GenBank/DDBJ databases">
        <authorList>
            <person name="Lanie J.A."/>
            <person name="Ng W.-L."/>
            <person name="Kazmierczak K.M."/>
            <person name="Andrzejewski T.M."/>
            <person name="Davidsen T.M."/>
            <person name="Wayne K.J."/>
            <person name="Tettelin H."/>
            <person name="Glass J.I."/>
            <person name="Rusch D."/>
            <person name="Podicherti R."/>
            <person name="Tsui H.-C.T."/>
            <person name="Winkler M.E."/>
        </authorList>
    </citation>
    <scope>NUCLEOTIDE SEQUENCE</scope>
</reference>
<dbReference type="EMBL" id="UINC01002360">
    <property type="protein sequence ID" value="SUZ95844.1"/>
    <property type="molecule type" value="Genomic_DNA"/>
</dbReference>
<feature type="region of interest" description="Disordered" evidence="1">
    <location>
        <begin position="1"/>
        <end position="129"/>
    </location>
</feature>
<feature type="compositionally biased region" description="Basic and acidic residues" evidence="1">
    <location>
        <begin position="43"/>
        <end position="57"/>
    </location>
</feature>
<protein>
    <submittedName>
        <fullName evidence="2">Uncharacterized protein</fullName>
    </submittedName>
</protein>
<feature type="non-terminal residue" evidence="2">
    <location>
        <position position="1"/>
    </location>
</feature>
<feature type="compositionally biased region" description="Basic residues" evidence="1">
    <location>
        <begin position="12"/>
        <end position="25"/>
    </location>
</feature>
<feature type="compositionally biased region" description="Basic residues" evidence="1">
    <location>
        <begin position="58"/>
        <end position="76"/>
    </location>
</feature>
<evidence type="ECO:0000313" key="2">
    <source>
        <dbReference type="EMBL" id="SUZ95844.1"/>
    </source>
</evidence>
<accession>A0A381RXA3</accession>
<feature type="non-terminal residue" evidence="2">
    <location>
        <position position="129"/>
    </location>
</feature>
<name>A0A381RXA3_9ZZZZ</name>
<evidence type="ECO:0000256" key="1">
    <source>
        <dbReference type="SAM" id="MobiDB-lite"/>
    </source>
</evidence>
<dbReference type="AlphaFoldDB" id="A0A381RXA3"/>
<proteinExistence type="predicted"/>
<organism evidence="2">
    <name type="scientific">marine metagenome</name>
    <dbReference type="NCBI Taxonomy" id="408172"/>
    <lineage>
        <taxon>unclassified sequences</taxon>
        <taxon>metagenomes</taxon>
        <taxon>ecological metagenomes</taxon>
    </lineage>
</organism>
<sequence>GVALQCHDLGHHPGRRLRPGGRQGRRSVVLQLSGAAPRSGRLTGRDDPSAPRRDLGYRRHRVHRLAVRHRPGLRCHRPPERGKGGHPGSLHCGGGGRRDDPSGSPARGRRGRRWGHGDGRRNRSGAAGM</sequence>